<accession>A0A4R2R5T8</accession>
<reference evidence="2 3" key="1">
    <citation type="submission" date="2019-03" db="EMBL/GenBank/DDBJ databases">
        <title>Genomic Encyclopedia of Type Strains, Phase IV (KMG-IV): sequencing the most valuable type-strain genomes for metagenomic binning, comparative biology and taxonomic classification.</title>
        <authorList>
            <person name="Goeker M."/>
        </authorList>
    </citation>
    <scope>NUCLEOTIDE SEQUENCE [LARGE SCALE GENOMIC DNA]</scope>
    <source>
        <strain evidence="2 3">DSM 24766</strain>
    </source>
</reference>
<dbReference type="Proteomes" id="UP000295050">
    <property type="component" value="Unassembled WGS sequence"/>
</dbReference>
<organism evidence="2 3">
    <name type="scientific">Rhodovulum bhavnagarense</name>
    <dbReference type="NCBI Taxonomy" id="992286"/>
    <lineage>
        <taxon>Bacteria</taxon>
        <taxon>Pseudomonadati</taxon>
        <taxon>Pseudomonadota</taxon>
        <taxon>Alphaproteobacteria</taxon>
        <taxon>Rhodobacterales</taxon>
        <taxon>Paracoccaceae</taxon>
        <taxon>Rhodovulum</taxon>
    </lineage>
</organism>
<dbReference type="AlphaFoldDB" id="A0A4R2R5T8"/>
<dbReference type="InterPro" id="IPR054335">
    <property type="entry name" value="DuOB_dom"/>
</dbReference>
<dbReference type="Pfam" id="PF22557">
    <property type="entry name" value="DuOB"/>
    <property type="match status" value="1"/>
</dbReference>
<protein>
    <recommendedName>
        <fullName evidence="1">Dual OB-containing domain-containing protein</fullName>
    </recommendedName>
</protein>
<evidence type="ECO:0000313" key="3">
    <source>
        <dbReference type="Proteomes" id="UP000295050"/>
    </source>
</evidence>
<dbReference type="RefSeq" id="WP_132953406.1">
    <property type="nucleotide sequence ID" value="NZ_SLXU01000036.1"/>
</dbReference>
<comment type="caution">
    <text evidence="2">The sequence shown here is derived from an EMBL/GenBank/DDBJ whole genome shotgun (WGS) entry which is preliminary data.</text>
</comment>
<sequence length="221" mass="24468">MAILSVVGRETTSPLVIVSRTKMSAGHVCIGAFDVENKKNVRLLTSSGSQQPEEVPLDIGKVVIATYISTSPSIKAPHTEDVRLLSFSDHSNAKEILEKFGEICPVIVGSIEDTFSGALSRDGSNSYSVREENVPNHSVCFWRTDDRLVLDQGYQQRFGKIKYSYGNGFARVGIPFVGFQDAINVIPAGTVVRLSLARWWRPDNADYPDKRCQLQLSGWFI</sequence>
<dbReference type="OrthoDB" id="1093445at2"/>
<keyword evidence="3" id="KW-1185">Reference proteome</keyword>
<name>A0A4R2R5T8_9RHOB</name>
<gene>
    <name evidence="2" type="ORF">EV663_1364</name>
</gene>
<evidence type="ECO:0000259" key="1">
    <source>
        <dbReference type="Pfam" id="PF22557"/>
    </source>
</evidence>
<feature type="domain" description="Dual OB-containing" evidence="1">
    <location>
        <begin position="15"/>
        <end position="219"/>
    </location>
</feature>
<evidence type="ECO:0000313" key="2">
    <source>
        <dbReference type="EMBL" id="TCP58352.1"/>
    </source>
</evidence>
<proteinExistence type="predicted"/>
<dbReference type="EMBL" id="SLXU01000036">
    <property type="protein sequence ID" value="TCP58352.1"/>
    <property type="molecule type" value="Genomic_DNA"/>
</dbReference>